<organism evidence="3 4">
    <name type="scientific">Luteitalea pratensis</name>
    <dbReference type="NCBI Taxonomy" id="1855912"/>
    <lineage>
        <taxon>Bacteria</taxon>
        <taxon>Pseudomonadati</taxon>
        <taxon>Acidobacteriota</taxon>
        <taxon>Vicinamibacteria</taxon>
        <taxon>Vicinamibacterales</taxon>
        <taxon>Vicinamibacteraceae</taxon>
        <taxon>Luteitalea</taxon>
    </lineage>
</organism>
<feature type="domain" description="Alpha/beta hydrolase fold-5" evidence="2">
    <location>
        <begin position="81"/>
        <end position="249"/>
    </location>
</feature>
<evidence type="ECO:0000313" key="3">
    <source>
        <dbReference type="EMBL" id="AMY11419.1"/>
    </source>
</evidence>
<dbReference type="SUPFAM" id="SSF53474">
    <property type="entry name" value="alpha/beta-Hydrolases"/>
    <property type="match status" value="1"/>
</dbReference>
<sequence length="250" mass="27384">MTFLRSTTMREPMTARRIIGIVRRVWVTTGGLLLLGMPVYAWWTYAARLPAGALDSDAGVVVERGETLRFIPRESAHDVGLVWVAGCLVAPEAYAPLGHAIAARGFPVIIYGLPWRCAPFPQQRTQAETDLRRLLEVRRPSRWVLGGHSKGATFVVQIAVRPPASLRGLVIAGSTHPRDVDLSGTSLAVAKIVATEDGIAPIDVSESRRRLLPDGVTWHRLEGGNHSQFGWYGTQLGDGTARITRARQHD</sequence>
<proteinExistence type="predicted"/>
<keyword evidence="1" id="KW-1133">Transmembrane helix</keyword>
<dbReference type="InterPro" id="IPR029059">
    <property type="entry name" value="AB_hydrolase_5"/>
</dbReference>
<reference evidence="4" key="2">
    <citation type="submission" date="2016-04" db="EMBL/GenBank/DDBJ databases">
        <title>First Complete Genome Sequence of a Subdivision 6 Acidobacterium.</title>
        <authorList>
            <person name="Huang S."/>
            <person name="Vieira S."/>
            <person name="Bunk B."/>
            <person name="Riedel T."/>
            <person name="Sproeer C."/>
            <person name="Overmann J."/>
        </authorList>
    </citation>
    <scope>NUCLEOTIDE SEQUENCE [LARGE SCALE GENOMIC DNA]</scope>
    <source>
        <strain evidence="4">DSM 100886 HEG_-6_39</strain>
    </source>
</reference>
<dbReference type="Proteomes" id="UP000076079">
    <property type="component" value="Chromosome"/>
</dbReference>
<keyword evidence="1" id="KW-0472">Membrane</keyword>
<dbReference type="KEGG" id="abac:LuPra_04669"/>
<dbReference type="Pfam" id="PF12695">
    <property type="entry name" value="Abhydrolase_5"/>
    <property type="match status" value="1"/>
</dbReference>
<dbReference type="EMBL" id="CP015136">
    <property type="protein sequence ID" value="AMY11419.1"/>
    <property type="molecule type" value="Genomic_DNA"/>
</dbReference>
<protein>
    <submittedName>
        <fullName evidence="3">Alpha/beta hydrolase family protein</fullName>
    </submittedName>
</protein>
<dbReference type="Gene3D" id="3.40.50.1820">
    <property type="entry name" value="alpha/beta hydrolase"/>
    <property type="match status" value="1"/>
</dbReference>
<keyword evidence="3" id="KW-0378">Hydrolase</keyword>
<gene>
    <name evidence="3" type="ORF">LuPra_04669</name>
</gene>
<name>A0A143PUC7_LUTPR</name>
<dbReference type="GO" id="GO:0016787">
    <property type="term" value="F:hydrolase activity"/>
    <property type="evidence" value="ECO:0007669"/>
    <property type="project" value="UniProtKB-KW"/>
</dbReference>
<dbReference type="AlphaFoldDB" id="A0A143PUC7"/>
<evidence type="ECO:0000313" key="4">
    <source>
        <dbReference type="Proteomes" id="UP000076079"/>
    </source>
</evidence>
<keyword evidence="1" id="KW-0812">Transmembrane</keyword>
<evidence type="ECO:0000259" key="2">
    <source>
        <dbReference type="Pfam" id="PF12695"/>
    </source>
</evidence>
<dbReference type="STRING" id="1855912.LuPra_04669"/>
<dbReference type="InterPro" id="IPR029058">
    <property type="entry name" value="AB_hydrolase_fold"/>
</dbReference>
<evidence type="ECO:0000256" key="1">
    <source>
        <dbReference type="SAM" id="Phobius"/>
    </source>
</evidence>
<keyword evidence="4" id="KW-1185">Reference proteome</keyword>
<accession>A0A143PUC7</accession>
<reference evidence="3 4" key="1">
    <citation type="journal article" date="2016" name="Genome Announc.">
        <title>First Complete Genome Sequence of a Subdivision 6 Acidobacterium Strain.</title>
        <authorList>
            <person name="Huang S."/>
            <person name="Vieira S."/>
            <person name="Bunk B."/>
            <person name="Riedel T."/>
            <person name="Sproer C."/>
            <person name="Overmann J."/>
        </authorList>
    </citation>
    <scope>NUCLEOTIDE SEQUENCE [LARGE SCALE GENOMIC DNA]</scope>
    <source>
        <strain evidence="4">DSM 100886 HEG_-6_39</strain>
    </source>
</reference>
<feature type="transmembrane region" description="Helical" evidence="1">
    <location>
        <begin position="21"/>
        <end position="43"/>
    </location>
</feature>